<feature type="region of interest" description="Disordered" evidence="1">
    <location>
        <begin position="1202"/>
        <end position="1236"/>
    </location>
</feature>
<feature type="compositionally biased region" description="Basic and acidic residues" evidence="1">
    <location>
        <begin position="1364"/>
        <end position="1375"/>
    </location>
</feature>
<feature type="compositionally biased region" description="Basic and acidic residues" evidence="1">
    <location>
        <begin position="1443"/>
        <end position="1454"/>
    </location>
</feature>
<feature type="compositionally biased region" description="Basic and acidic residues" evidence="1">
    <location>
        <begin position="1385"/>
        <end position="1404"/>
    </location>
</feature>
<dbReference type="OrthoDB" id="128462at2759"/>
<feature type="region of interest" description="Disordered" evidence="1">
    <location>
        <begin position="384"/>
        <end position="408"/>
    </location>
</feature>
<reference evidence="2" key="1">
    <citation type="submission" date="2020-06" db="EMBL/GenBank/DDBJ databases">
        <authorList>
            <consortium name="Plant Systems Biology data submission"/>
        </authorList>
    </citation>
    <scope>NUCLEOTIDE SEQUENCE</scope>
    <source>
        <strain evidence="2">D6</strain>
    </source>
</reference>
<feature type="region of interest" description="Disordered" evidence="1">
    <location>
        <begin position="1364"/>
        <end position="1404"/>
    </location>
</feature>
<feature type="region of interest" description="Disordered" evidence="1">
    <location>
        <begin position="1"/>
        <end position="137"/>
    </location>
</feature>
<feature type="compositionally biased region" description="Basic and acidic residues" evidence="1">
    <location>
        <begin position="1092"/>
        <end position="1106"/>
    </location>
</feature>
<sequence>MASRQGRYQNRERKKRQIVFSPSSKQERDQKGRRIFSPRSLLSPGKKKSGETNDEASQPRNLFGRKTRASARALAAEVPSTPEPAPSPAAFFRRRMTRAGKAAEVPSTPEPIIGRRTTRASAAAPPSTPEPAPAPAPIISRRTTRAAAAAPAPAPKPANKPNLVEKCKANGLKLEHSWALCALKCGPDQKATSHWKKGPCECHDPPIQCKRCCSVCKVTSRKGFMKLEINTSAAPLVSPPSPRMSKTRAQEKIDQTNQELEQDFGFDCVDETTYQPPETLRDVARYLGIPGELNMPSTRHWDSAEQAQEFFVGDPRASLRLVNSMAVTCSKVIDFGLSKSAKSASLNASMQRQVGLALIRRSRQTMASAKAATAASSNALVAAMNGSDSDDDSSDSFAPSSESDDSFGQFGETSLADPLIGFDPDFAIEERDKLVASLLKICNAHSNRKRHAEYRTARAVLVDGTKAKHLNSIRQQNGHKQFGRESRKRATQDFELAGGGKALIPPPITRKRVSDLTLTHALMVMLSTDNVGLWSWGTKTVNVSSRNGQLKDRFELPKVFTRRSKQDIYYHYKATFEGDDVDRPNWKPIGRTLFMEILSLVVSGDSGMLTAVDYVTSMLLHDTCNLLLRIIGDMLASDQGIVEKFTTWLEVTRNFLKVQYIEHARMDEDNECCSHGLQHALGQPDNYATMYYSDIEENSDAGFKLDGVDETTADDETPPSISCNACKFPFFFLHNLEEAVKEHHQSRLDRIDSTRSDHDERLEDVLAAINDAGEKFYLFMAHKNRVAQQQDSQAQIDEEMQQEVRTSKSDGTKVMVVIDWKMKFEPKGRLESTAEHYGKRGISWHGAFAYFYRYQIDQSTGEEYVERVVVKTDQILEGESNQGAEAVLSMFEAFLCGLEDEFPHLKELVVCSDNASCYHKKELILGMALLNLVKGRSIRITRYTHSETQDGKCLIDAHFARGTRQVIKYIKCSRAIENKKVKSSKDLSMALAWNGGIQNSSVQWVGLNHKKLTQLVDALHPSAQKGMEYFARANDIFFEEESFRKPNLCASDPASWQFADFSLRVWAYSNVGEGIVFRCSVGDGTFAPVPEEEQHGKENTGDRNEDNVPVPDDESEDDDDVHPIVQPDEDENNSVISEDSAADLYLDDVDRWKRQSFGSAKELPKPVGDKFDHTKLLTGVNIMGKTSFGILKAGATTTIQSTGMVGNEVDDDVTSDEENEDDGTEPAQASDQLRSKSRAAIPRALAMVESLISSHTVKISAGTDGHVDEYDLAKDFVLDGKKTPFNRGYGRRPLVGDVYGWNRMTPQYHAECVEFCRKGAMNKADKMNAKQMYDLLFERHKSYMIPSEHTIQNKLQPMIEKVNKEEEEKKQDEKKKTKGKTKAAKAKEQQEKEEPPSKEYAAAEKRALDAVKRKIKQRGSSLMKPMYVYQRLYSKGVCSRLTKDEQKKLSDKVRGRWSALKSSRKNRRDKLVKKVLL</sequence>
<feature type="compositionally biased region" description="Basic residues" evidence="1">
    <location>
        <begin position="1462"/>
        <end position="1477"/>
    </location>
</feature>
<feature type="region of interest" description="Disordered" evidence="1">
    <location>
        <begin position="1087"/>
        <end position="1140"/>
    </location>
</feature>
<feature type="compositionally biased region" description="Acidic residues" evidence="1">
    <location>
        <begin position="1208"/>
        <end position="1224"/>
    </location>
</feature>
<feature type="compositionally biased region" description="Pro residues" evidence="1">
    <location>
        <begin position="126"/>
        <end position="136"/>
    </location>
</feature>
<dbReference type="PANTHER" id="PTHR33845:SF1">
    <property type="entry name" value="C2H2-TYPE DOMAIN-CONTAINING PROTEIN"/>
    <property type="match status" value="1"/>
</dbReference>
<name>A0A9N8EDG8_9STRA</name>
<accession>A0A9N8EDG8</accession>
<evidence type="ECO:0000313" key="2">
    <source>
        <dbReference type="EMBL" id="CAB9519427.1"/>
    </source>
</evidence>
<comment type="caution">
    <text evidence="2">The sequence shown here is derived from an EMBL/GenBank/DDBJ whole genome shotgun (WGS) entry which is preliminary data.</text>
</comment>
<dbReference type="Proteomes" id="UP001153069">
    <property type="component" value="Unassembled WGS sequence"/>
</dbReference>
<feature type="compositionally biased region" description="Acidic residues" evidence="1">
    <location>
        <begin position="1111"/>
        <end position="1120"/>
    </location>
</feature>
<dbReference type="PANTHER" id="PTHR33845">
    <property type="entry name" value="C2H2-TYPE DOMAIN-CONTAINING PROTEIN"/>
    <property type="match status" value="1"/>
</dbReference>
<evidence type="ECO:0000313" key="3">
    <source>
        <dbReference type="Proteomes" id="UP001153069"/>
    </source>
</evidence>
<protein>
    <submittedName>
        <fullName evidence="2">Uncharacterized protein</fullName>
    </submittedName>
</protein>
<evidence type="ECO:0000256" key="1">
    <source>
        <dbReference type="SAM" id="MobiDB-lite"/>
    </source>
</evidence>
<dbReference type="EMBL" id="CAICTM010001014">
    <property type="protein sequence ID" value="CAB9519427.1"/>
    <property type="molecule type" value="Genomic_DNA"/>
</dbReference>
<gene>
    <name evidence="2" type="ORF">SEMRO_1016_G231600.1</name>
</gene>
<feature type="region of interest" description="Disordered" evidence="1">
    <location>
        <begin position="1443"/>
        <end position="1477"/>
    </location>
</feature>
<proteinExistence type="predicted"/>
<keyword evidence="3" id="KW-1185">Reference proteome</keyword>
<organism evidence="2 3">
    <name type="scientific">Seminavis robusta</name>
    <dbReference type="NCBI Taxonomy" id="568900"/>
    <lineage>
        <taxon>Eukaryota</taxon>
        <taxon>Sar</taxon>
        <taxon>Stramenopiles</taxon>
        <taxon>Ochrophyta</taxon>
        <taxon>Bacillariophyta</taxon>
        <taxon>Bacillariophyceae</taxon>
        <taxon>Bacillariophycidae</taxon>
        <taxon>Naviculales</taxon>
        <taxon>Naviculaceae</taxon>
        <taxon>Seminavis</taxon>
    </lineage>
</organism>